<feature type="compositionally biased region" description="Basic and acidic residues" evidence="5">
    <location>
        <begin position="489"/>
        <end position="504"/>
    </location>
</feature>
<evidence type="ECO:0000313" key="9">
    <source>
        <dbReference type="Proteomes" id="UP000434582"/>
    </source>
</evidence>
<feature type="transmembrane region" description="Helical" evidence="6">
    <location>
        <begin position="196"/>
        <end position="215"/>
    </location>
</feature>
<dbReference type="Proteomes" id="UP000434582">
    <property type="component" value="Unassembled WGS sequence"/>
</dbReference>
<dbReference type="InterPro" id="IPR051533">
    <property type="entry name" value="WaaL-like"/>
</dbReference>
<keyword evidence="2 6" id="KW-0812">Transmembrane</keyword>
<proteinExistence type="predicted"/>
<evidence type="ECO:0000256" key="1">
    <source>
        <dbReference type="ARBA" id="ARBA00004141"/>
    </source>
</evidence>
<evidence type="ECO:0000259" key="7">
    <source>
        <dbReference type="Pfam" id="PF04932"/>
    </source>
</evidence>
<feature type="transmembrane region" description="Helical" evidence="6">
    <location>
        <begin position="381"/>
        <end position="401"/>
    </location>
</feature>
<keyword evidence="4 6" id="KW-0472">Membrane</keyword>
<feature type="transmembrane region" description="Helical" evidence="6">
    <location>
        <begin position="413"/>
        <end position="429"/>
    </location>
</feature>
<feature type="transmembrane region" description="Helical" evidence="6">
    <location>
        <begin position="289"/>
        <end position="307"/>
    </location>
</feature>
<feature type="transmembrane region" description="Helical" evidence="6">
    <location>
        <begin position="263"/>
        <end position="280"/>
    </location>
</feature>
<dbReference type="OrthoDB" id="4391260at2"/>
<dbReference type="AlphaFoldDB" id="A0A7X1ZC65"/>
<dbReference type="GO" id="GO:0016020">
    <property type="term" value="C:membrane"/>
    <property type="evidence" value="ECO:0007669"/>
    <property type="project" value="UniProtKB-SubCell"/>
</dbReference>
<feature type="transmembrane region" description="Helical" evidence="6">
    <location>
        <begin position="61"/>
        <end position="81"/>
    </location>
</feature>
<dbReference type="Pfam" id="PF04932">
    <property type="entry name" value="Wzy_C"/>
    <property type="match status" value="1"/>
</dbReference>
<keyword evidence="9" id="KW-1185">Reference proteome</keyword>
<feature type="domain" description="O-antigen ligase-related" evidence="7">
    <location>
        <begin position="247"/>
        <end position="389"/>
    </location>
</feature>
<feature type="transmembrane region" description="Helical" evidence="6">
    <location>
        <begin position="118"/>
        <end position="137"/>
    </location>
</feature>
<feature type="transmembrane region" description="Helical" evidence="6">
    <location>
        <begin position="435"/>
        <end position="455"/>
    </location>
</feature>
<dbReference type="PANTHER" id="PTHR37422:SF23">
    <property type="entry name" value="TEICHURONIC ACID BIOSYNTHESIS PROTEIN TUAE"/>
    <property type="match status" value="1"/>
</dbReference>
<comment type="subcellular location">
    <subcellularLocation>
        <location evidence="1">Membrane</location>
        <topology evidence="1">Multi-pass membrane protein</topology>
    </subcellularLocation>
</comment>
<dbReference type="EMBL" id="WIVE01000009">
    <property type="protein sequence ID" value="MQX35864.1"/>
    <property type="molecule type" value="Genomic_DNA"/>
</dbReference>
<feature type="region of interest" description="Disordered" evidence="5">
    <location>
        <begin position="458"/>
        <end position="511"/>
    </location>
</feature>
<organism evidence="8 9">
    <name type="scientific">Roseospira navarrensis</name>
    <dbReference type="NCBI Taxonomy" id="140058"/>
    <lineage>
        <taxon>Bacteria</taxon>
        <taxon>Pseudomonadati</taxon>
        <taxon>Pseudomonadota</taxon>
        <taxon>Alphaproteobacteria</taxon>
        <taxon>Rhodospirillales</taxon>
        <taxon>Rhodospirillaceae</taxon>
        <taxon>Roseospira</taxon>
    </lineage>
</organism>
<gene>
    <name evidence="8" type="ORF">GHC57_04955</name>
</gene>
<protein>
    <recommendedName>
        <fullName evidence="7">O-antigen ligase-related domain-containing protein</fullName>
    </recommendedName>
</protein>
<evidence type="ECO:0000313" key="8">
    <source>
        <dbReference type="EMBL" id="MQX35864.1"/>
    </source>
</evidence>
<reference evidence="8 9" key="1">
    <citation type="submission" date="2019-10" db="EMBL/GenBank/DDBJ databases">
        <title>Draft whole-genome sequence of the purple nonsulfur photosynthetic bacterium Roseospira navarrensis DSM 15114.</title>
        <authorList>
            <person name="Kyndt J.A."/>
            <person name="Meyer T.E."/>
        </authorList>
    </citation>
    <scope>NUCLEOTIDE SEQUENCE [LARGE SCALE GENOMIC DNA]</scope>
    <source>
        <strain evidence="8 9">DSM 15114</strain>
    </source>
</reference>
<feature type="transmembrane region" description="Helical" evidence="6">
    <location>
        <begin position="33"/>
        <end position="49"/>
    </location>
</feature>
<dbReference type="InterPro" id="IPR007016">
    <property type="entry name" value="O-antigen_ligase-rel_domated"/>
</dbReference>
<evidence type="ECO:0000256" key="5">
    <source>
        <dbReference type="SAM" id="MobiDB-lite"/>
    </source>
</evidence>
<keyword evidence="3 6" id="KW-1133">Transmembrane helix</keyword>
<evidence type="ECO:0000256" key="6">
    <source>
        <dbReference type="SAM" id="Phobius"/>
    </source>
</evidence>
<sequence length="511" mass="54924">MRGPSFWCLVLLVVLSPIPFGSARPVWMDLISVLVGLGLLSYAVQRWRLGRPMPLADLPRSLWIAGALVGVVVIWALLQALPALAALTGWAHPAWGEAARALPASDLPATISLVPERTLAAVGTWVTWIGLALLIALHARRERNATLLLTVFVAVQGVCAAYGLAMVLSGLDLVLWFEKEAYFGTVTGPFINRNSYATYAGLGVLAALALLLRHVRRVADGDAALRTRVLMAVEDGLWSQGVLPVAVIAVGTVALLLTESRMGLVAFCAGTVAFLGLWMARMRPGLRRVGLALVGGVVVLLTVNVMLSADGTLSRFATVETDADTGRFAVYPLMVEAIQDRPWLGHGLGTFESAFRLYRDDTVTKFLYRGHSDWLELPMDLGLPAAGLVFVALLLLTARGARGVARAREPERPVLAVAAAVLVGVHATMDFSLQIPAVMIAFLLLLVSGLTVRAHRPPGRCPRVRGGVGSPRFPDEDEPRGPERRRHQPEHDLHDPPGGHKLAEIGRLAVP</sequence>
<dbReference type="PANTHER" id="PTHR37422">
    <property type="entry name" value="TEICHURONIC ACID BIOSYNTHESIS PROTEIN TUAE"/>
    <property type="match status" value="1"/>
</dbReference>
<comment type="caution">
    <text evidence="8">The sequence shown here is derived from an EMBL/GenBank/DDBJ whole genome shotgun (WGS) entry which is preliminary data.</text>
</comment>
<feature type="transmembrane region" description="Helical" evidence="6">
    <location>
        <begin position="149"/>
        <end position="176"/>
    </location>
</feature>
<name>A0A7X1ZC65_9PROT</name>
<accession>A0A7X1ZC65</accession>
<evidence type="ECO:0000256" key="3">
    <source>
        <dbReference type="ARBA" id="ARBA00022989"/>
    </source>
</evidence>
<evidence type="ECO:0000256" key="2">
    <source>
        <dbReference type="ARBA" id="ARBA00022692"/>
    </source>
</evidence>
<evidence type="ECO:0000256" key="4">
    <source>
        <dbReference type="ARBA" id="ARBA00023136"/>
    </source>
</evidence>
<feature type="transmembrane region" description="Helical" evidence="6">
    <location>
        <begin position="236"/>
        <end position="257"/>
    </location>
</feature>